<dbReference type="Proteomes" id="UP000199208">
    <property type="component" value="Unassembled WGS sequence"/>
</dbReference>
<proteinExistence type="predicted"/>
<dbReference type="EMBL" id="FMWL01000001">
    <property type="protein sequence ID" value="SCZ76085.1"/>
    <property type="molecule type" value="Genomic_DNA"/>
</dbReference>
<feature type="region of interest" description="Disordered" evidence="1">
    <location>
        <begin position="348"/>
        <end position="369"/>
    </location>
</feature>
<evidence type="ECO:0000259" key="3">
    <source>
        <dbReference type="Pfam" id="PF13439"/>
    </source>
</evidence>
<dbReference type="PANTHER" id="PTHR45947:SF13">
    <property type="entry name" value="TRANSFERASE"/>
    <property type="match status" value="1"/>
</dbReference>
<protein>
    <submittedName>
        <fullName evidence="4">Glycosyltransferase involved in cell wall bisynthesis</fullName>
    </submittedName>
</protein>
<dbReference type="GO" id="GO:0016757">
    <property type="term" value="F:glycosyltransferase activity"/>
    <property type="evidence" value="ECO:0007669"/>
    <property type="project" value="InterPro"/>
</dbReference>
<dbReference type="InterPro" id="IPR050194">
    <property type="entry name" value="Glycosyltransferase_grp1"/>
</dbReference>
<sequence length="369" mass="41694">MNILLISPLPPPPGGIASWTEGYLNSHRASEHQIHVVNEAVIGARIKNFNQLHYFEELKRTRHILLDLKKALKANRIELVHLNSACGRLGLIRDYFCAKAIRHERIRLVTHFHCNIPHWIKGGWRLFLFRRLVSFSDVVLTLNTESKQFVLEHCGKTSINLPNFVSEEVFNRTTNVKEIPDSINKILYVGHVEEAKGSDVIYQVAKLFPGIQFSLLGFVDEAFKKMDRPDNLYLIGEVSKEQVISEMLAADLFIFPSHTEGFPIVVLEAMACGLPIVSTPVGAVPDMIEKSGGVLIPVNDAAAAAEAIRFLQNKSTRIEMSLWNKQKVQQTYGIDLIMDRLFELYGKGSRGASDEKSDLVYSDTDNRRR</sequence>
<feature type="domain" description="Glycosyltransferase subfamily 4-like N-terminal" evidence="3">
    <location>
        <begin position="26"/>
        <end position="155"/>
    </location>
</feature>
<keyword evidence="4" id="KW-0808">Transferase</keyword>
<feature type="compositionally biased region" description="Basic and acidic residues" evidence="1">
    <location>
        <begin position="352"/>
        <end position="369"/>
    </location>
</feature>
<accession>A0A1G5RPM6</accession>
<dbReference type="InterPro" id="IPR028098">
    <property type="entry name" value="Glyco_trans_4-like_N"/>
</dbReference>
<dbReference type="Pfam" id="PF13439">
    <property type="entry name" value="Glyco_transf_4"/>
    <property type="match status" value="1"/>
</dbReference>
<feature type="domain" description="Glycosyl transferase family 1" evidence="2">
    <location>
        <begin position="176"/>
        <end position="313"/>
    </location>
</feature>
<dbReference type="SUPFAM" id="SSF53756">
    <property type="entry name" value="UDP-Glycosyltransferase/glycogen phosphorylase"/>
    <property type="match status" value="1"/>
</dbReference>
<keyword evidence="5" id="KW-1185">Reference proteome</keyword>
<evidence type="ECO:0000313" key="4">
    <source>
        <dbReference type="EMBL" id="SCZ76085.1"/>
    </source>
</evidence>
<dbReference type="PANTHER" id="PTHR45947">
    <property type="entry name" value="SULFOQUINOVOSYL TRANSFERASE SQD2"/>
    <property type="match status" value="1"/>
</dbReference>
<evidence type="ECO:0000259" key="2">
    <source>
        <dbReference type="Pfam" id="PF00534"/>
    </source>
</evidence>
<dbReference type="Pfam" id="PF00534">
    <property type="entry name" value="Glycos_transf_1"/>
    <property type="match status" value="1"/>
</dbReference>
<name>A0A1G5RPM6_9FIRM</name>
<organism evidence="4 5">
    <name type="scientific">Acidaminobacter hydrogenoformans DSM 2784</name>
    <dbReference type="NCBI Taxonomy" id="1120920"/>
    <lineage>
        <taxon>Bacteria</taxon>
        <taxon>Bacillati</taxon>
        <taxon>Bacillota</taxon>
        <taxon>Clostridia</taxon>
        <taxon>Peptostreptococcales</taxon>
        <taxon>Acidaminobacteraceae</taxon>
        <taxon>Acidaminobacter</taxon>
    </lineage>
</organism>
<evidence type="ECO:0000313" key="5">
    <source>
        <dbReference type="Proteomes" id="UP000199208"/>
    </source>
</evidence>
<reference evidence="4 5" key="1">
    <citation type="submission" date="2016-10" db="EMBL/GenBank/DDBJ databases">
        <authorList>
            <person name="de Groot N.N."/>
        </authorList>
    </citation>
    <scope>NUCLEOTIDE SEQUENCE [LARGE SCALE GENOMIC DNA]</scope>
    <source>
        <strain evidence="4 5">DSM 2784</strain>
    </source>
</reference>
<dbReference type="AlphaFoldDB" id="A0A1G5RPM6"/>
<dbReference type="CDD" id="cd03801">
    <property type="entry name" value="GT4_PimA-like"/>
    <property type="match status" value="1"/>
</dbReference>
<dbReference type="Gene3D" id="3.40.50.2000">
    <property type="entry name" value="Glycogen Phosphorylase B"/>
    <property type="match status" value="2"/>
</dbReference>
<dbReference type="STRING" id="1120920.SAMN03080599_00059"/>
<evidence type="ECO:0000256" key="1">
    <source>
        <dbReference type="SAM" id="MobiDB-lite"/>
    </source>
</evidence>
<gene>
    <name evidence="4" type="ORF">SAMN03080599_00059</name>
</gene>
<dbReference type="InterPro" id="IPR001296">
    <property type="entry name" value="Glyco_trans_1"/>
</dbReference>
<dbReference type="RefSeq" id="WP_170829201.1">
    <property type="nucleotide sequence ID" value="NZ_FMWL01000001.1"/>
</dbReference>